<dbReference type="PANTHER" id="PTHR10465">
    <property type="entry name" value="TRANSMEMBRANE GTPASE FZO1"/>
    <property type="match status" value="1"/>
</dbReference>
<evidence type="ECO:0000256" key="3">
    <source>
        <dbReference type="ARBA" id="ARBA00022801"/>
    </source>
</evidence>
<protein>
    <recommendedName>
        <fullName evidence="6">Dynamin N-terminal domain-containing protein</fullName>
    </recommendedName>
</protein>
<keyword evidence="5" id="KW-0472">Membrane</keyword>
<dbReference type="InterPro" id="IPR045063">
    <property type="entry name" value="Dynamin_N"/>
</dbReference>
<dbReference type="GO" id="GO:0005525">
    <property type="term" value="F:GTP binding"/>
    <property type="evidence" value="ECO:0007669"/>
    <property type="project" value="UniProtKB-KW"/>
</dbReference>
<evidence type="ECO:0000256" key="2">
    <source>
        <dbReference type="ARBA" id="ARBA00022741"/>
    </source>
</evidence>
<organism evidence="7 8">
    <name type="scientific">Microcystis panniformis Mp_MB_F_20051200_S9</name>
    <dbReference type="NCBI Taxonomy" id="2486223"/>
    <lineage>
        <taxon>Bacteria</taxon>
        <taxon>Bacillati</taxon>
        <taxon>Cyanobacteriota</taxon>
        <taxon>Cyanophyceae</taxon>
        <taxon>Oscillatoriophycideae</taxon>
        <taxon>Chroococcales</taxon>
        <taxon>Microcystaceae</taxon>
        <taxon>Microcystis</taxon>
    </lineage>
</organism>
<comment type="subcellular location">
    <subcellularLocation>
        <location evidence="1">Membrane</location>
    </subcellularLocation>
</comment>
<evidence type="ECO:0000256" key="4">
    <source>
        <dbReference type="ARBA" id="ARBA00023134"/>
    </source>
</evidence>
<name>A0A552PYV6_9CHRO</name>
<evidence type="ECO:0000256" key="5">
    <source>
        <dbReference type="ARBA" id="ARBA00023136"/>
    </source>
</evidence>
<keyword evidence="3" id="KW-0378">Hydrolase</keyword>
<proteinExistence type="predicted"/>
<keyword evidence="4" id="KW-0342">GTP-binding</keyword>
<dbReference type="InterPro" id="IPR027094">
    <property type="entry name" value="Mitofusin_fam"/>
</dbReference>
<dbReference type="Pfam" id="PF00350">
    <property type="entry name" value="Dynamin_N"/>
    <property type="match status" value="1"/>
</dbReference>
<comment type="caution">
    <text evidence="7">The sequence shown here is derived from an EMBL/GenBank/DDBJ whole genome shotgun (WGS) entry which is preliminary data.</text>
</comment>
<sequence length="728" mass="84321">MQNNHSQQILDNSQKIQSTIQQFQEYFAIYESVFPYLPIKDTEKSSIEKRKDWISKLKQTEFHVAFLGSYSAGKSTIINGILGREILPEANKSTTAFPTIVKKGEKDQAFIYFMDDKAQRILYDSFITEIGHKIRKNLSNESHEPLGRHFQSIEEAIKQYETETGSYIDQQALGKSRLLVRNLTNPNPNYQGRKKIQLSELGNYVEGYEGAIYVDKIEVFVENLNIADGIVLVDLPGLGVDNKRHEEFTQDYIKEKAKAFVVCINPFNVLQGKEIEFLAEINKKNPTIIQRAFWVINQWDLPNNTQKQEAINSFNQRVGDYNFIIKEERKFQTSALNYLLLKTIAQGTINQSQKLRGHLDNLKKIGLENEPSTDEAKDLLLHHPDIVPFSQFLESLYEYLNKEAKDEFIADARKELLEIIRKLERLLKEPYNQYSQISNLQDDMKIRAVSSQSRFFLDQLKKKVEEFSKQIRTHEDGQFWNQSDTDDMIGELDRKIMQIDKKELKNYLSKGEDINGHISRLPNFVTEKIKLTSSMRKKLISVVYIAFTQRLSTLLSDLETINLSYLPEEVLKKLEDNLSERDISMRLSGMADALFYQYGDELETIGLSLKDCSGQTFSERLDQALKMYKDKLEEYIRETIKELNTNIGYSLKNHAEYLEEKLLELFNDCQDEISSQIAQTIKLDEAIAAEVTKQTTITNSYEKLITLQSSIKSSLETQIPVEVEQFTR</sequence>
<dbReference type="PANTHER" id="PTHR10465:SF0">
    <property type="entry name" value="SARCALUMENIN"/>
    <property type="match status" value="1"/>
</dbReference>
<reference evidence="7 8" key="1">
    <citation type="submission" date="2019-01" db="EMBL/GenBank/DDBJ databases">
        <title>Coherence of Microcystis species and biogeography revealed through population genomics.</title>
        <authorList>
            <person name="Perez-Carrascal O.M."/>
            <person name="Terrat Y."/>
            <person name="Giani A."/>
            <person name="Fortin N."/>
            <person name="Tromas N."/>
            <person name="Shapiro B.J."/>
        </authorList>
    </citation>
    <scope>NUCLEOTIDE SEQUENCE [LARGE SCALE GENOMIC DNA]</scope>
    <source>
        <strain evidence="7">Mp_MB_F_20051200_S9</strain>
    </source>
</reference>
<evidence type="ECO:0000313" key="8">
    <source>
        <dbReference type="Proteomes" id="UP000317165"/>
    </source>
</evidence>
<feature type="domain" description="Dynamin N-terminal" evidence="6">
    <location>
        <begin position="64"/>
        <end position="288"/>
    </location>
</feature>
<evidence type="ECO:0000256" key="1">
    <source>
        <dbReference type="ARBA" id="ARBA00004370"/>
    </source>
</evidence>
<accession>A0A552PYV6</accession>
<dbReference type="EMBL" id="SFAC01000130">
    <property type="protein sequence ID" value="TRV62160.1"/>
    <property type="molecule type" value="Genomic_DNA"/>
</dbReference>
<dbReference type="SUPFAM" id="SSF52540">
    <property type="entry name" value="P-loop containing nucleoside triphosphate hydrolases"/>
    <property type="match status" value="1"/>
</dbReference>
<gene>
    <name evidence="7" type="ORF">EWV53_11025</name>
</gene>
<evidence type="ECO:0000259" key="6">
    <source>
        <dbReference type="Pfam" id="PF00350"/>
    </source>
</evidence>
<dbReference type="Proteomes" id="UP000317165">
    <property type="component" value="Unassembled WGS sequence"/>
</dbReference>
<dbReference type="InterPro" id="IPR027417">
    <property type="entry name" value="P-loop_NTPase"/>
</dbReference>
<dbReference type="Gene3D" id="3.40.50.300">
    <property type="entry name" value="P-loop containing nucleotide triphosphate hydrolases"/>
    <property type="match status" value="1"/>
</dbReference>
<evidence type="ECO:0000313" key="7">
    <source>
        <dbReference type="EMBL" id="TRV62160.1"/>
    </source>
</evidence>
<dbReference type="AlphaFoldDB" id="A0A552PYV6"/>
<dbReference type="GO" id="GO:0016020">
    <property type="term" value="C:membrane"/>
    <property type="evidence" value="ECO:0007669"/>
    <property type="project" value="UniProtKB-SubCell"/>
</dbReference>
<keyword evidence="2" id="KW-0547">Nucleotide-binding</keyword>
<dbReference type="GO" id="GO:0003924">
    <property type="term" value="F:GTPase activity"/>
    <property type="evidence" value="ECO:0007669"/>
    <property type="project" value="InterPro"/>
</dbReference>